<accession>A0AAV4PD54</accession>
<comment type="caution">
    <text evidence="2">The sequence shown here is derived from an EMBL/GenBank/DDBJ whole genome shotgun (WGS) entry which is preliminary data.</text>
</comment>
<evidence type="ECO:0000313" key="2">
    <source>
        <dbReference type="EMBL" id="GIX94373.1"/>
    </source>
</evidence>
<feature type="transmembrane region" description="Helical" evidence="1">
    <location>
        <begin position="25"/>
        <end position="49"/>
    </location>
</feature>
<gene>
    <name evidence="2" type="ORF">CDAR_107701</name>
</gene>
<proteinExistence type="predicted"/>
<organism evidence="2 3">
    <name type="scientific">Caerostris darwini</name>
    <dbReference type="NCBI Taxonomy" id="1538125"/>
    <lineage>
        <taxon>Eukaryota</taxon>
        <taxon>Metazoa</taxon>
        <taxon>Ecdysozoa</taxon>
        <taxon>Arthropoda</taxon>
        <taxon>Chelicerata</taxon>
        <taxon>Arachnida</taxon>
        <taxon>Araneae</taxon>
        <taxon>Araneomorphae</taxon>
        <taxon>Entelegynae</taxon>
        <taxon>Araneoidea</taxon>
        <taxon>Araneidae</taxon>
        <taxon>Caerostris</taxon>
    </lineage>
</organism>
<evidence type="ECO:0000313" key="3">
    <source>
        <dbReference type="Proteomes" id="UP001054837"/>
    </source>
</evidence>
<protein>
    <submittedName>
        <fullName evidence="2">Uncharacterized protein</fullName>
    </submittedName>
</protein>
<evidence type="ECO:0000256" key="1">
    <source>
        <dbReference type="SAM" id="Phobius"/>
    </source>
</evidence>
<dbReference type="EMBL" id="BPLQ01002607">
    <property type="protein sequence ID" value="GIX94373.1"/>
    <property type="molecule type" value="Genomic_DNA"/>
</dbReference>
<keyword evidence="3" id="KW-1185">Reference proteome</keyword>
<keyword evidence="1" id="KW-1133">Transmembrane helix</keyword>
<dbReference type="Proteomes" id="UP001054837">
    <property type="component" value="Unassembled WGS sequence"/>
</dbReference>
<name>A0AAV4PD54_9ARAC</name>
<keyword evidence="1" id="KW-0472">Membrane</keyword>
<keyword evidence="1" id="KW-0812">Transmembrane</keyword>
<reference evidence="2 3" key="1">
    <citation type="submission" date="2021-06" db="EMBL/GenBank/DDBJ databases">
        <title>Caerostris darwini draft genome.</title>
        <authorList>
            <person name="Kono N."/>
            <person name="Arakawa K."/>
        </authorList>
    </citation>
    <scope>NUCLEOTIDE SEQUENCE [LARGE SCALE GENOMIC DNA]</scope>
</reference>
<sequence length="104" mass="11747">MTNVTLTNLQTQIRHNPAHFLRLPVSLIILIFLRAFQTLLASIKILFGLEERRPSNSRRMDSGVLLSFIKEIPGSLLCGGRCFYGRSRLGTGGLFVEMHWGMSQ</sequence>
<dbReference type="AlphaFoldDB" id="A0AAV4PD54"/>